<keyword evidence="2" id="KW-0723">Serine/threonine-protein kinase</keyword>
<dbReference type="InterPro" id="IPR013695">
    <property type="entry name" value="WAK"/>
</dbReference>
<evidence type="ECO:0000313" key="10">
    <source>
        <dbReference type="EMBL" id="KAG6657220.1"/>
    </source>
</evidence>
<feature type="transmembrane region" description="Helical" evidence="7">
    <location>
        <begin position="342"/>
        <end position="359"/>
    </location>
</feature>
<reference evidence="10" key="1">
    <citation type="submission" date="2020-12" db="EMBL/GenBank/DDBJ databases">
        <title>WGS assembly of Carya illinoinensis cv. Pawnee.</title>
        <authorList>
            <person name="Platts A."/>
            <person name="Shu S."/>
            <person name="Wright S."/>
            <person name="Barry K."/>
            <person name="Edger P."/>
            <person name="Pires J.C."/>
            <person name="Schmutz J."/>
        </authorList>
    </citation>
    <scope>NUCLEOTIDE SEQUENCE</scope>
    <source>
        <tissue evidence="10">Leaf</tissue>
    </source>
</reference>
<evidence type="ECO:0000256" key="1">
    <source>
        <dbReference type="ARBA" id="ARBA00004479"/>
    </source>
</evidence>
<comment type="subcellular location">
    <subcellularLocation>
        <location evidence="1">Membrane</location>
        <topology evidence="1">Single-pass type I membrane protein</topology>
    </subcellularLocation>
</comment>
<dbReference type="GO" id="GO:0004674">
    <property type="term" value="F:protein serine/threonine kinase activity"/>
    <property type="evidence" value="ECO:0007669"/>
    <property type="project" value="UniProtKB-KW"/>
</dbReference>
<dbReference type="Proteomes" id="UP000811609">
    <property type="component" value="Chromosome 4"/>
</dbReference>
<keyword evidence="2" id="KW-0418">Kinase</keyword>
<dbReference type="PROSITE" id="PS01187">
    <property type="entry name" value="EGF_CA"/>
    <property type="match status" value="1"/>
</dbReference>
<proteinExistence type="predicted"/>
<evidence type="ECO:0000256" key="5">
    <source>
        <dbReference type="ARBA" id="ARBA00023157"/>
    </source>
</evidence>
<keyword evidence="4" id="KW-0732">Signal</keyword>
<feature type="domain" description="Wall-associated receptor kinase" evidence="8">
    <location>
        <begin position="178"/>
        <end position="234"/>
    </location>
</feature>
<keyword evidence="5" id="KW-1015">Disulfide bond</keyword>
<evidence type="ECO:0000256" key="7">
    <source>
        <dbReference type="SAM" id="Phobius"/>
    </source>
</evidence>
<evidence type="ECO:0000256" key="6">
    <source>
        <dbReference type="ARBA" id="ARBA00023180"/>
    </source>
</evidence>
<dbReference type="GO" id="GO:0005509">
    <property type="term" value="F:calcium ion binding"/>
    <property type="evidence" value="ECO:0007669"/>
    <property type="project" value="InterPro"/>
</dbReference>
<dbReference type="CDD" id="cd00054">
    <property type="entry name" value="EGF_CA"/>
    <property type="match status" value="1"/>
</dbReference>
<dbReference type="PANTHER" id="PTHR33491">
    <property type="entry name" value="OSJNBA0016N04.9 PROTEIN"/>
    <property type="match status" value="1"/>
</dbReference>
<organism evidence="10 11">
    <name type="scientific">Carya illinoinensis</name>
    <name type="common">Pecan</name>
    <dbReference type="NCBI Taxonomy" id="32201"/>
    <lineage>
        <taxon>Eukaryota</taxon>
        <taxon>Viridiplantae</taxon>
        <taxon>Streptophyta</taxon>
        <taxon>Embryophyta</taxon>
        <taxon>Tracheophyta</taxon>
        <taxon>Spermatophyta</taxon>
        <taxon>Magnoliopsida</taxon>
        <taxon>eudicotyledons</taxon>
        <taxon>Gunneridae</taxon>
        <taxon>Pentapetalae</taxon>
        <taxon>rosids</taxon>
        <taxon>fabids</taxon>
        <taxon>Fagales</taxon>
        <taxon>Juglandaceae</taxon>
        <taxon>Carya</taxon>
    </lineage>
</organism>
<feature type="domain" description="Wall-associated receptor kinase galacturonan-binding" evidence="9">
    <location>
        <begin position="40"/>
        <end position="106"/>
    </location>
</feature>
<evidence type="ECO:0000256" key="3">
    <source>
        <dbReference type="ARBA" id="ARBA00022679"/>
    </source>
</evidence>
<feature type="transmembrane region" description="Helical" evidence="7">
    <location>
        <begin position="12"/>
        <end position="30"/>
    </location>
</feature>
<evidence type="ECO:0000313" key="11">
    <source>
        <dbReference type="Proteomes" id="UP000811609"/>
    </source>
</evidence>
<dbReference type="Pfam" id="PF08488">
    <property type="entry name" value="WAK"/>
    <property type="match status" value="1"/>
</dbReference>
<name>A0A8T1QQN9_CARIL</name>
<dbReference type="EMBL" id="CM031812">
    <property type="protein sequence ID" value="KAG6657220.1"/>
    <property type="molecule type" value="Genomic_DNA"/>
</dbReference>
<keyword evidence="7" id="KW-0812">Transmembrane</keyword>
<keyword evidence="3" id="KW-0808">Transferase</keyword>
<keyword evidence="7" id="KW-1133">Transmembrane helix</keyword>
<protein>
    <submittedName>
        <fullName evidence="10">Uncharacterized protein</fullName>
    </submittedName>
</protein>
<evidence type="ECO:0000259" key="8">
    <source>
        <dbReference type="Pfam" id="PF08488"/>
    </source>
</evidence>
<dbReference type="GO" id="GO:0016020">
    <property type="term" value="C:membrane"/>
    <property type="evidence" value="ECO:0007669"/>
    <property type="project" value="UniProtKB-SubCell"/>
</dbReference>
<evidence type="ECO:0000256" key="2">
    <source>
        <dbReference type="ARBA" id="ARBA00022527"/>
    </source>
</evidence>
<keyword evidence="6" id="KW-0325">Glycoprotein</keyword>
<evidence type="ECO:0000259" key="9">
    <source>
        <dbReference type="Pfam" id="PF13947"/>
    </source>
</evidence>
<sequence>MKEILIMELQMVLFRMLVLVIMCSVLNALPRASNVINRSCQEYCGNVSIPYPFGIKNGCYVDDWFEIVCRSSNDSYDLGFPKPFLKKLNYLEVLEININGARVRVNYPIFSSCNNVTNSTKNLELEKSPFGFSASRNNFISMGCNNSASMWSIFPDDSVSYGGCKSPCDRALFTNGSHCNATNCCQTTIPSYLQAFSTTIEPKLSSSPYNGSSECKYAFLVDRNWFETNFTEPNPNMSVPVVLDWGLVNTTFYSLPSMKNSTAREYKNSTISCNPWHILRNFTTMYCFCQSGYEGNPYLLKGCGDINECTDPEYFNTTCTSGTRCENTEGSYRCVAAKNTKLSIIIGVSTSLGVLFLIFSG</sequence>
<evidence type="ECO:0000256" key="4">
    <source>
        <dbReference type="ARBA" id="ARBA00022729"/>
    </source>
</evidence>
<keyword evidence="7" id="KW-0472">Membrane</keyword>
<accession>A0A8T1QQN9</accession>
<dbReference type="GO" id="GO:0030247">
    <property type="term" value="F:polysaccharide binding"/>
    <property type="evidence" value="ECO:0007669"/>
    <property type="project" value="InterPro"/>
</dbReference>
<dbReference type="InterPro" id="IPR025287">
    <property type="entry name" value="WAK_GUB"/>
</dbReference>
<dbReference type="InterPro" id="IPR018097">
    <property type="entry name" value="EGF_Ca-bd_CS"/>
</dbReference>
<gene>
    <name evidence="10" type="ORF">CIPAW_04G074900</name>
</gene>
<dbReference type="Pfam" id="PF13947">
    <property type="entry name" value="GUB_WAK_bind"/>
    <property type="match status" value="1"/>
</dbReference>
<dbReference type="AlphaFoldDB" id="A0A8T1QQN9"/>
<comment type="caution">
    <text evidence="10">The sequence shown here is derived from an EMBL/GenBank/DDBJ whole genome shotgun (WGS) entry which is preliminary data.</text>
</comment>
<keyword evidence="11" id="KW-1185">Reference proteome</keyword>